<comment type="caution">
    <text evidence="1">The sequence shown here is derived from an EMBL/GenBank/DDBJ whole genome shotgun (WGS) entry which is preliminary data.</text>
</comment>
<dbReference type="SUPFAM" id="SSF52540">
    <property type="entry name" value="P-loop containing nucleoside triphosphate hydrolases"/>
    <property type="match status" value="1"/>
</dbReference>
<reference evidence="1" key="1">
    <citation type="journal article" date="2015" name="Nature">
        <title>Complex archaea that bridge the gap between prokaryotes and eukaryotes.</title>
        <authorList>
            <person name="Spang A."/>
            <person name="Saw J.H."/>
            <person name="Jorgensen S.L."/>
            <person name="Zaremba-Niedzwiedzka K."/>
            <person name="Martijn J."/>
            <person name="Lind A.E."/>
            <person name="van Eijk R."/>
            <person name="Schleper C."/>
            <person name="Guy L."/>
            <person name="Ettema T.J."/>
        </authorList>
    </citation>
    <scope>NUCLEOTIDE SEQUENCE</scope>
</reference>
<proteinExistence type="predicted"/>
<gene>
    <name evidence="1" type="ORF">LCGC14_1333710</name>
</gene>
<sequence>MTHQDFERVLDFYSLPSETFDFRAIIKSNKGNHVYSSQLTLETEWCACVGYRVHKHCNHMDLLLQYIKQYGEPVIMNEGLVKTSLKGLNNITGGLPYGLPIGFYGEPRSGKSTIASWALMDVMKSSGKNGLVLDSEKGLAVHALPDLISRFNAYNKTDYGLVHKKIDYKTWVKKPSSIIPYITITDTDKEQFVLVVDIGNIKEILLMVGKPHKVQLDGAKPKLTGEHFDLFPNDWDTPIAQILDNSNSEDEYCGFILDSLTQLMKEFGVSGQSFPVRDTAQSIVINQLTQILNTLDETVGMVILHASRPPMDSTAEVIPVGGKAIGHGFKFSIRFAVKQKTDLNTSILILPYRLPTKLGKVTGDNISISDKGVF</sequence>
<dbReference type="EMBL" id="LAZR01008086">
    <property type="protein sequence ID" value="KKM81051.1"/>
    <property type="molecule type" value="Genomic_DNA"/>
</dbReference>
<dbReference type="InterPro" id="IPR027417">
    <property type="entry name" value="P-loop_NTPase"/>
</dbReference>
<accession>A0A0F9L1T3</accession>
<name>A0A0F9L1T3_9ZZZZ</name>
<evidence type="ECO:0000313" key="1">
    <source>
        <dbReference type="EMBL" id="KKM81051.1"/>
    </source>
</evidence>
<protein>
    <submittedName>
        <fullName evidence="1">Uncharacterized protein</fullName>
    </submittedName>
</protein>
<dbReference type="Gene3D" id="3.40.50.300">
    <property type="entry name" value="P-loop containing nucleotide triphosphate hydrolases"/>
    <property type="match status" value="1"/>
</dbReference>
<organism evidence="1">
    <name type="scientific">marine sediment metagenome</name>
    <dbReference type="NCBI Taxonomy" id="412755"/>
    <lineage>
        <taxon>unclassified sequences</taxon>
        <taxon>metagenomes</taxon>
        <taxon>ecological metagenomes</taxon>
    </lineage>
</organism>
<dbReference type="AlphaFoldDB" id="A0A0F9L1T3"/>